<feature type="transmembrane region" description="Helical" evidence="9">
    <location>
        <begin position="370"/>
        <end position="389"/>
    </location>
</feature>
<keyword evidence="2 9" id="KW-0716">Sensory transduction</keyword>
<name>A0ABD0SMU4_LOXSC</name>
<evidence type="ECO:0000256" key="3">
    <source>
        <dbReference type="ARBA" id="ARBA00022692"/>
    </source>
</evidence>
<evidence type="ECO:0000256" key="5">
    <source>
        <dbReference type="ARBA" id="ARBA00022989"/>
    </source>
</evidence>
<evidence type="ECO:0000313" key="10">
    <source>
        <dbReference type="EMBL" id="KAL0821158.1"/>
    </source>
</evidence>
<feature type="transmembrane region" description="Helical" evidence="9">
    <location>
        <begin position="118"/>
        <end position="140"/>
    </location>
</feature>
<keyword evidence="5 9" id="KW-1133">Transmembrane helix</keyword>
<keyword evidence="3 9" id="KW-0812">Transmembrane</keyword>
<evidence type="ECO:0000256" key="4">
    <source>
        <dbReference type="ARBA" id="ARBA00022725"/>
    </source>
</evidence>
<protein>
    <recommendedName>
        <fullName evidence="9">Odorant receptor</fullName>
    </recommendedName>
</protein>
<dbReference type="GO" id="GO:0005886">
    <property type="term" value="C:plasma membrane"/>
    <property type="evidence" value="ECO:0007669"/>
    <property type="project" value="UniProtKB-SubCell"/>
</dbReference>
<dbReference type="InterPro" id="IPR004117">
    <property type="entry name" value="7tm6_olfct_rcpt"/>
</dbReference>
<accession>A0ABD0SMU4</accession>
<dbReference type="PANTHER" id="PTHR21137:SF44">
    <property type="entry name" value="ODORANT RECEPTOR 13A-RELATED"/>
    <property type="match status" value="1"/>
</dbReference>
<gene>
    <name evidence="10" type="ORF">ABMA28_005777</name>
</gene>
<dbReference type="EMBL" id="JBEDNZ010000018">
    <property type="protein sequence ID" value="KAL0821158.1"/>
    <property type="molecule type" value="Genomic_DNA"/>
</dbReference>
<feature type="transmembrane region" description="Helical" evidence="9">
    <location>
        <begin position="282"/>
        <end position="302"/>
    </location>
</feature>
<evidence type="ECO:0000256" key="9">
    <source>
        <dbReference type="RuleBase" id="RU351113"/>
    </source>
</evidence>
<sequence>MDIPTFDQVFRLMNINCWILGIDGVNVHYRFYLIGALICFPMLFEELAFIVTKASTANFVTLLGLIPCITYCIISVMKILAVVLNRVKIVQLMKSVEQLYLNISKDAKKKKIVRREIIFVKMLTKCLFVLNMTLVCVYNFSSLIIIPYYYITTNTVIYHLPYPIVVPFSTDAWIPWFVIYIHSITCGFICVIYSTTVDALYFILVTHVCINFMVLHDDLLNLKYKNFTDLTDCIQSHQYIIQLSEDLDVIFRLPNFINVLFGSIQICALGFCITVGDWSDMPGYFLFLSTVLSQLWMTSMFGENILSASSKISEAVWNCYWNCTDVKTQKTILLVLMRSQKPQKLTAYLFSAICFSSFTKPFLFKIIFTIYMFFIIISATGSPLLNIGLPQ</sequence>
<keyword evidence="8 9" id="KW-0807">Transducer</keyword>
<evidence type="ECO:0000313" key="11">
    <source>
        <dbReference type="Proteomes" id="UP001549921"/>
    </source>
</evidence>
<dbReference type="Pfam" id="PF02949">
    <property type="entry name" value="7tm_6"/>
    <property type="match status" value="1"/>
</dbReference>
<proteinExistence type="inferred from homology"/>
<dbReference type="GO" id="GO:0007165">
    <property type="term" value="P:signal transduction"/>
    <property type="evidence" value="ECO:0007669"/>
    <property type="project" value="UniProtKB-KW"/>
</dbReference>
<reference evidence="10 11" key="1">
    <citation type="submission" date="2024-06" db="EMBL/GenBank/DDBJ databases">
        <title>A chromosome-level genome assembly of beet webworm, Loxostege sticticalis.</title>
        <authorList>
            <person name="Zhang Y."/>
        </authorList>
    </citation>
    <scope>NUCLEOTIDE SEQUENCE [LARGE SCALE GENOMIC DNA]</scope>
    <source>
        <strain evidence="10">AQ028</strain>
        <tissue evidence="10">Male pupae</tissue>
    </source>
</reference>
<keyword evidence="7 9" id="KW-0675">Receptor</keyword>
<feature type="transmembrane region" description="Helical" evidence="9">
    <location>
        <begin position="256"/>
        <end position="276"/>
    </location>
</feature>
<feature type="transmembrane region" description="Helical" evidence="9">
    <location>
        <begin position="200"/>
        <end position="216"/>
    </location>
</feature>
<comment type="caution">
    <text evidence="9">Lacks conserved residue(s) required for the propagation of feature annotation.</text>
</comment>
<dbReference type="PANTHER" id="PTHR21137">
    <property type="entry name" value="ODORANT RECEPTOR"/>
    <property type="match status" value="1"/>
</dbReference>
<dbReference type="AlphaFoldDB" id="A0ABD0SMU4"/>
<feature type="transmembrane region" description="Helical" evidence="9">
    <location>
        <begin position="173"/>
        <end position="194"/>
    </location>
</feature>
<comment type="subcellular location">
    <subcellularLocation>
        <location evidence="9">Cell membrane</location>
        <topology evidence="9">Multi-pass membrane protein</topology>
    </subcellularLocation>
    <subcellularLocation>
        <location evidence="1">Membrane</location>
        <topology evidence="1">Multi-pass membrane protein</topology>
    </subcellularLocation>
</comment>
<evidence type="ECO:0000256" key="8">
    <source>
        <dbReference type="ARBA" id="ARBA00023224"/>
    </source>
</evidence>
<feature type="transmembrane region" description="Helical" evidence="9">
    <location>
        <begin position="57"/>
        <end position="84"/>
    </location>
</feature>
<evidence type="ECO:0000256" key="1">
    <source>
        <dbReference type="ARBA" id="ARBA00004141"/>
    </source>
</evidence>
<dbReference type="GO" id="GO:0007608">
    <property type="term" value="P:sensory perception of smell"/>
    <property type="evidence" value="ECO:0007669"/>
    <property type="project" value="UniProtKB-KW"/>
</dbReference>
<comment type="caution">
    <text evidence="10">The sequence shown here is derived from an EMBL/GenBank/DDBJ whole genome shotgun (WGS) entry which is preliminary data.</text>
</comment>
<feature type="transmembrane region" description="Helical" evidence="9">
    <location>
        <begin position="31"/>
        <end position="51"/>
    </location>
</feature>
<evidence type="ECO:0000256" key="6">
    <source>
        <dbReference type="ARBA" id="ARBA00023136"/>
    </source>
</evidence>
<evidence type="ECO:0000256" key="2">
    <source>
        <dbReference type="ARBA" id="ARBA00022606"/>
    </source>
</evidence>
<keyword evidence="4 9" id="KW-0552">Olfaction</keyword>
<dbReference type="Proteomes" id="UP001549921">
    <property type="component" value="Unassembled WGS sequence"/>
</dbReference>
<keyword evidence="6 9" id="KW-0472">Membrane</keyword>
<evidence type="ECO:0000256" key="7">
    <source>
        <dbReference type="ARBA" id="ARBA00023170"/>
    </source>
</evidence>
<comment type="similarity">
    <text evidence="9">Belongs to the insect chemoreceptor superfamily. Heteromeric odorant receptor channel (TC 1.A.69) family.</text>
</comment>
<organism evidence="10 11">
    <name type="scientific">Loxostege sticticalis</name>
    <name type="common">Beet webworm moth</name>
    <dbReference type="NCBI Taxonomy" id="481309"/>
    <lineage>
        <taxon>Eukaryota</taxon>
        <taxon>Metazoa</taxon>
        <taxon>Ecdysozoa</taxon>
        <taxon>Arthropoda</taxon>
        <taxon>Hexapoda</taxon>
        <taxon>Insecta</taxon>
        <taxon>Pterygota</taxon>
        <taxon>Neoptera</taxon>
        <taxon>Endopterygota</taxon>
        <taxon>Lepidoptera</taxon>
        <taxon>Glossata</taxon>
        <taxon>Ditrysia</taxon>
        <taxon>Pyraloidea</taxon>
        <taxon>Crambidae</taxon>
        <taxon>Pyraustinae</taxon>
        <taxon>Loxostege</taxon>
    </lineage>
</organism>